<evidence type="ECO:0000313" key="2">
    <source>
        <dbReference type="Proteomes" id="UP001501218"/>
    </source>
</evidence>
<organism evidence="1 2">
    <name type="scientific">Saccharopolyspora halophila</name>
    <dbReference type="NCBI Taxonomy" id="405551"/>
    <lineage>
        <taxon>Bacteria</taxon>
        <taxon>Bacillati</taxon>
        <taxon>Actinomycetota</taxon>
        <taxon>Actinomycetes</taxon>
        <taxon>Pseudonocardiales</taxon>
        <taxon>Pseudonocardiaceae</taxon>
        <taxon>Saccharopolyspora</taxon>
    </lineage>
</organism>
<keyword evidence="2" id="KW-1185">Reference proteome</keyword>
<evidence type="ECO:0008006" key="3">
    <source>
        <dbReference type="Google" id="ProtNLM"/>
    </source>
</evidence>
<evidence type="ECO:0000313" key="1">
    <source>
        <dbReference type="EMBL" id="GAA2345337.1"/>
    </source>
</evidence>
<dbReference type="Proteomes" id="UP001501218">
    <property type="component" value="Unassembled WGS sequence"/>
</dbReference>
<accession>A0ABP5T9C0</accession>
<protein>
    <recommendedName>
        <fullName evidence="3">C2H2-type domain-containing protein</fullName>
    </recommendedName>
</protein>
<dbReference type="RefSeq" id="WP_344129880.1">
    <property type="nucleotide sequence ID" value="NZ_BAAARA010000007.1"/>
</dbReference>
<sequence>MTNPPVQSRFPQCELCGGTFVGGLGLTGAHKMGLHPHRKTLWANPMSSLSAVVCLGCGNAKFFTDDLAKIREHAQKHPEDFVW</sequence>
<reference evidence="2" key="1">
    <citation type="journal article" date="2019" name="Int. J. Syst. Evol. Microbiol.">
        <title>The Global Catalogue of Microorganisms (GCM) 10K type strain sequencing project: providing services to taxonomists for standard genome sequencing and annotation.</title>
        <authorList>
            <consortium name="The Broad Institute Genomics Platform"/>
            <consortium name="The Broad Institute Genome Sequencing Center for Infectious Disease"/>
            <person name="Wu L."/>
            <person name="Ma J."/>
        </authorList>
    </citation>
    <scope>NUCLEOTIDE SEQUENCE [LARGE SCALE GENOMIC DNA]</scope>
    <source>
        <strain evidence="2">JCM 16221</strain>
    </source>
</reference>
<dbReference type="EMBL" id="BAAARA010000007">
    <property type="protein sequence ID" value="GAA2345337.1"/>
    <property type="molecule type" value="Genomic_DNA"/>
</dbReference>
<proteinExistence type="predicted"/>
<gene>
    <name evidence="1" type="ORF">GCM10009854_22700</name>
</gene>
<comment type="caution">
    <text evidence="1">The sequence shown here is derived from an EMBL/GenBank/DDBJ whole genome shotgun (WGS) entry which is preliminary data.</text>
</comment>
<name>A0ABP5T9C0_9PSEU</name>